<organism evidence="3 4">
    <name type="scientific">Leptolyngbya boryana NIES-2135</name>
    <dbReference type="NCBI Taxonomy" id="1973484"/>
    <lineage>
        <taxon>Bacteria</taxon>
        <taxon>Bacillati</taxon>
        <taxon>Cyanobacteriota</taxon>
        <taxon>Cyanophyceae</taxon>
        <taxon>Leptolyngbyales</taxon>
        <taxon>Leptolyngbyaceae</taxon>
        <taxon>Leptolyngbya group</taxon>
        <taxon>Leptolyngbya</taxon>
    </lineage>
</organism>
<feature type="compositionally biased region" description="Basic and acidic residues" evidence="2">
    <location>
        <begin position="749"/>
        <end position="758"/>
    </location>
</feature>
<keyword evidence="4" id="KW-1185">Reference proteome</keyword>
<protein>
    <submittedName>
        <fullName evidence="3">Uncharacterized protein</fullName>
    </submittedName>
</protein>
<evidence type="ECO:0000256" key="1">
    <source>
        <dbReference type="SAM" id="Coils"/>
    </source>
</evidence>
<dbReference type="EMBL" id="AP018203">
    <property type="protein sequence ID" value="BAY55285.1"/>
    <property type="molecule type" value="Genomic_DNA"/>
</dbReference>
<evidence type="ECO:0000313" key="4">
    <source>
        <dbReference type="Proteomes" id="UP000217895"/>
    </source>
</evidence>
<proteinExistence type="predicted"/>
<keyword evidence="1" id="KW-0175">Coiled coil</keyword>
<feature type="coiled-coil region" evidence="1">
    <location>
        <begin position="1058"/>
        <end position="1105"/>
    </location>
</feature>
<sequence>MADPIQLILKLIDQVTPTLQKINQEIGATQSQVNRGVSFAGLEGNLGSLGKAASAVFGGMKSGIGDAVGAISGLFSPLTAVSFGFNQITQSVQTMMAAARPAYEFLIGSNERLNAQLLSSQTNLASATRIFKNGVEIKDPTEKIKSTRPQLEAALKQIEKETEDLVGVTSAQVNELFQITLQNASQLNNQSKQFPGPIQAATSLTKGWAASLKVIGLPLSQAAQEVNSILRSSVDQNSMLAKNLNITNEQINKWKAQGTLVDEINKRLETFVAGNAIAAQSIEGISSNIQDAFEILGREVGKPLLQPVINALDAGFKYIKANREAVIGFFKSVVDESLLSGQSIAQNLKPIFGVVAGLAQAIAPGFNAVFQTVLKLGEVVAATLSPVITLLGVALTPAIQAFSIIFQVLDSILGLFMQAFRATQPVRDAIAGIALQIQGFFNQFGDGWTNAIADVERFISASIAAIQPFLNFLGSQIGGAAQAAIKALEPIGKFFANLFGGAMTVANNFGKAAITSLQLISKEVANSPIGKVITALLKELDKLTGNSFSKGAENFNKAFNQTADAAKGAADQTTFQAKELDRLGNTYEQLEKKVNNAQRVIVEQGSGDPERFKAAAKELIDLTNQQVQSGAITEAEGQKRLQALADNTKLEFSLQQSAKKAIADLAQSANQEEIDGIKRQQLEIEEQLGEGYISQQEASKRLTELKRSELEKQREFLNAELQRELAQGGANESDRAKKLRQQLSQTEAEIGKNTRKQQEENFNRRLQDFDEQQKILEGKRAQGLVSEQQFNDESFKLTMDRLNVEAETIQQERARLSKDDKEGMEALAAREAEIQKKRVDAIEKYENEKIAILDRAQKKALDVAKMAETSRDIETQKLLNARQIREVEANELNLQAKQATTREELRLEQEKVKALEALPKLSDPVKEEARQAKIRASRQRTADLTLQTLKNEYALEEARTRVIQDRIDQQLKVTINNFTQEQQLLQQSAMAQDYKVKAIERQNTLLNAQKDLQSAISGYVSGQYQLAESLTTSESRKRRIQEEAARSRLAFLAREQALERQSLELEIQRNQAMLLREQIQNRIEQSKAKADVATAQAELEKARADKKTTPAELRAKELAVQAASDRAVGTQYQGLLLDEQERQQGALDNARRRGLQYRQELQTDQARSSLAQITRTKSDDRVLAAEFLQKARNAADDSTAIVVPQSTIPTFEQFSGRREAIQAQINQVVGGSGGVSTVAPVQRNLPAQSSTVLGGDGQVIQLLSDIKGAMEGLSNASAQPINQTNSITNHFTGEDIQSGQMKSKVKQDVLNVLYDVARLAKN</sequence>
<feature type="region of interest" description="Disordered" evidence="2">
    <location>
        <begin position="725"/>
        <end position="758"/>
    </location>
</feature>
<evidence type="ECO:0000313" key="3">
    <source>
        <dbReference type="EMBL" id="BAY55285.1"/>
    </source>
</evidence>
<reference evidence="3 4" key="1">
    <citation type="submission" date="2017-06" db="EMBL/GenBank/DDBJ databases">
        <title>Genome sequencing of cyanobaciteial culture collection at National Institute for Environmental Studies (NIES).</title>
        <authorList>
            <person name="Hirose Y."/>
            <person name="Shimura Y."/>
            <person name="Fujisawa T."/>
            <person name="Nakamura Y."/>
            <person name="Kawachi M."/>
        </authorList>
    </citation>
    <scope>NUCLEOTIDE SEQUENCE [LARGE SCALE GENOMIC DNA]</scope>
    <source>
        <strain evidence="3 4">NIES-2135</strain>
    </source>
</reference>
<name>A0A1Z4JES3_LEPBY</name>
<gene>
    <name evidence="3" type="ORF">NIES2135_21080</name>
</gene>
<accession>A0A1Z4JES3</accession>
<dbReference type="Proteomes" id="UP000217895">
    <property type="component" value="Chromosome"/>
</dbReference>
<evidence type="ECO:0000256" key="2">
    <source>
        <dbReference type="SAM" id="MobiDB-lite"/>
    </source>
</evidence>